<dbReference type="EMBL" id="CP001848">
    <property type="protein sequence ID" value="ADB17542.1"/>
    <property type="molecule type" value="Genomic_DNA"/>
</dbReference>
<dbReference type="KEGG" id="psl:Psta_2877"/>
<accession>D2R8K1</accession>
<proteinExistence type="predicted"/>
<feature type="compositionally biased region" description="Low complexity" evidence="1">
    <location>
        <begin position="426"/>
        <end position="436"/>
    </location>
</feature>
<keyword evidence="3" id="KW-1185">Reference proteome</keyword>
<feature type="region of interest" description="Disordered" evidence="1">
    <location>
        <begin position="426"/>
        <end position="457"/>
    </location>
</feature>
<dbReference type="HOGENOM" id="CLU_598328_0_0_0"/>
<dbReference type="Proteomes" id="UP000001887">
    <property type="component" value="Chromosome"/>
</dbReference>
<organism evidence="2 3">
    <name type="scientific">Pirellula staleyi (strain ATCC 27377 / DSM 6068 / ICPB 4128)</name>
    <name type="common">Pirella staleyi</name>
    <dbReference type="NCBI Taxonomy" id="530564"/>
    <lineage>
        <taxon>Bacteria</taxon>
        <taxon>Pseudomonadati</taxon>
        <taxon>Planctomycetota</taxon>
        <taxon>Planctomycetia</taxon>
        <taxon>Pirellulales</taxon>
        <taxon>Pirellulaceae</taxon>
        <taxon>Pirellula</taxon>
    </lineage>
</organism>
<feature type="compositionally biased region" description="Polar residues" evidence="1">
    <location>
        <begin position="440"/>
        <end position="450"/>
    </location>
</feature>
<evidence type="ECO:0000256" key="1">
    <source>
        <dbReference type="SAM" id="MobiDB-lite"/>
    </source>
</evidence>
<evidence type="ECO:0000313" key="3">
    <source>
        <dbReference type="Proteomes" id="UP000001887"/>
    </source>
</evidence>
<gene>
    <name evidence="2" type="ordered locus">Psta_2877</name>
</gene>
<dbReference type="AlphaFoldDB" id="D2R8K1"/>
<name>D2R8K1_PIRSD</name>
<evidence type="ECO:0000313" key="2">
    <source>
        <dbReference type="EMBL" id="ADB17542.1"/>
    </source>
</evidence>
<protein>
    <submittedName>
        <fullName evidence="2">Uncharacterized protein</fullName>
    </submittedName>
</protein>
<sequence>MKCPWNSRPVMPCALIAATILVNLISPLEARAQFGIKWPWSTGAAAPATANPPATISPNSAVNLPPPPGVFAPQPTAGTITSPQTPLTPIGIDRNPLESSVKVTKGNGTLPNDHGQIWREYDISPYTSVVGGEHPEQLIVDWILRETGTEVWFAEPLGVLSATPTTLRVYHTPSMQAVVQGMVEQFVTSSRKGQALSVKLITVSSPSWRTKMLPMMKPVDVKATGVEAWLLSKENAAVLIGTLRERADFRELGSPHQEVASGESLRIARTQPRSYSRGIKMRADSWPGYEMLSGKIDEGFSLEISPLVAVGGKSIDTVIKCHVDQVEKMLPLVVDVPTPSQAQRVTVQVPQIVSWRLHERFQWSSDEVLLLSCGVVASPVPDAKGPLAKILPLDSSATRCDALLMLECKQQLQNLASRTTSAAVATPVPTSTAPSVIGTPPTTDNASSNRPVIRSRF</sequence>
<reference evidence="2 3" key="1">
    <citation type="journal article" date="2009" name="Stand. Genomic Sci.">
        <title>Complete genome sequence of Pirellula staleyi type strain (ATCC 27377).</title>
        <authorList>
            <person name="Clum A."/>
            <person name="Tindall B.J."/>
            <person name="Sikorski J."/>
            <person name="Ivanova N."/>
            <person name="Mavrommatis K."/>
            <person name="Lucas S."/>
            <person name="Glavina del Rio T."/>
            <person name="Nolan M."/>
            <person name="Chen F."/>
            <person name="Tice H."/>
            <person name="Pitluck S."/>
            <person name="Cheng J.F."/>
            <person name="Chertkov O."/>
            <person name="Brettin T."/>
            <person name="Han C."/>
            <person name="Detter J.C."/>
            <person name="Kuske C."/>
            <person name="Bruce D."/>
            <person name="Goodwin L."/>
            <person name="Ovchinikova G."/>
            <person name="Pati A."/>
            <person name="Mikhailova N."/>
            <person name="Chen A."/>
            <person name="Palaniappan K."/>
            <person name="Land M."/>
            <person name="Hauser L."/>
            <person name="Chang Y.J."/>
            <person name="Jeffries C.D."/>
            <person name="Chain P."/>
            <person name="Rohde M."/>
            <person name="Goker M."/>
            <person name="Bristow J."/>
            <person name="Eisen J.A."/>
            <person name="Markowitz V."/>
            <person name="Hugenholtz P."/>
            <person name="Kyrpides N.C."/>
            <person name="Klenk H.P."/>
            <person name="Lapidus A."/>
        </authorList>
    </citation>
    <scope>NUCLEOTIDE SEQUENCE [LARGE SCALE GENOMIC DNA]</scope>
    <source>
        <strain evidence="3">ATCC 27377 / DSM 6068 / ICPB 4128</strain>
    </source>
</reference>
<dbReference type="eggNOG" id="ENOG502Z9QH">
    <property type="taxonomic scope" value="Bacteria"/>
</dbReference>